<evidence type="ECO:0000256" key="1">
    <source>
        <dbReference type="ARBA" id="ARBA00010466"/>
    </source>
</evidence>
<dbReference type="GO" id="GO:0003677">
    <property type="term" value="F:DNA binding"/>
    <property type="evidence" value="ECO:0007669"/>
    <property type="project" value="UniProtKB-KW"/>
</dbReference>
<dbReference type="EMBL" id="CP019606">
    <property type="protein sequence ID" value="AQP48130.1"/>
    <property type="molecule type" value="Genomic_DNA"/>
</dbReference>
<comment type="similarity">
    <text evidence="1">Belongs to the SorC transcriptional regulatory family.</text>
</comment>
<evidence type="ECO:0000256" key="4">
    <source>
        <dbReference type="ARBA" id="ARBA00023163"/>
    </source>
</evidence>
<evidence type="ECO:0000256" key="3">
    <source>
        <dbReference type="ARBA" id="ARBA00023125"/>
    </source>
</evidence>
<dbReference type="Gene3D" id="3.40.50.1360">
    <property type="match status" value="1"/>
</dbReference>
<dbReference type="InterPro" id="IPR007324">
    <property type="entry name" value="Sugar-bd_dom_put"/>
</dbReference>
<sequence length="325" mass="33914">MSRSAQEGALIAVGGDQVRLMTRVARMYHEQGKRQSEISDELHISQPRVSRLLKRAVEVGIVRTSVFVPPGIYTELEEALEERYGLEQAVVVDADGAHEDVTPAIGAALADYLSATMTGGDSVGISSWASTLLAGFGALKPFRAPVADHVVQLVGGIGNPRVQMQASRIIGLFQAATGAEPILLPTPAVLGSREAGAALLGDPAVADAVNAWESLTLALVGIGAIEPSGLALESGNAFPDADRQRLEAKGAVGDICFRFFDAEGSLIDSDFDGRVIGVDPRVLKAVPRRVGAAGGLKKVPAIRGALLGGWINVLVTDRAVAEALL</sequence>
<dbReference type="Gene3D" id="1.10.10.60">
    <property type="entry name" value="Homeodomain-like"/>
    <property type="match status" value="1"/>
</dbReference>
<evidence type="ECO:0000256" key="2">
    <source>
        <dbReference type="ARBA" id="ARBA00023015"/>
    </source>
</evidence>
<dbReference type="InterPro" id="IPR037171">
    <property type="entry name" value="NagB/RpiA_transferase-like"/>
</dbReference>
<dbReference type="Pfam" id="PF04198">
    <property type="entry name" value="Sugar-bind"/>
    <property type="match status" value="1"/>
</dbReference>
<feature type="domain" description="Sugar-binding" evidence="5">
    <location>
        <begin position="74"/>
        <end position="325"/>
    </location>
</feature>
<keyword evidence="4" id="KW-0804">Transcription</keyword>
<protein>
    <submittedName>
        <fullName evidence="6">DNA-binding transcriptional regulator</fullName>
    </submittedName>
</protein>
<reference evidence="7" key="1">
    <citation type="submission" date="2017-02" db="EMBL/GenBank/DDBJ databases">
        <title>Tessaracoccus aquaemaris sp. nov., isolated from the intestine of a Korean rockfish, Sebastes schlegelii, in a marine aquaculture pond.</title>
        <authorList>
            <person name="Tak E.J."/>
            <person name="Bae J.-W."/>
        </authorList>
    </citation>
    <scope>NUCLEOTIDE SEQUENCE [LARGE SCALE GENOMIC DNA]</scope>
    <source>
        <strain evidence="7">NSG39</strain>
    </source>
</reference>
<dbReference type="PANTHER" id="PTHR34294">
    <property type="entry name" value="TRANSCRIPTIONAL REGULATOR-RELATED"/>
    <property type="match status" value="1"/>
</dbReference>
<proteinExistence type="inferred from homology"/>
<dbReference type="InterPro" id="IPR051054">
    <property type="entry name" value="SorC_transcr_regulators"/>
</dbReference>
<dbReference type="RefSeq" id="WP_077686459.1">
    <property type="nucleotide sequence ID" value="NZ_CP019606.1"/>
</dbReference>
<accession>A0A1Q2CQ18</accession>
<dbReference type="Proteomes" id="UP000188145">
    <property type="component" value="Chromosome"/>
</dbReference>
<name>A0A1Q2CQ18_9ACTN</name>
<dbReference type="AlphaFoldDB" id="A0A1Q2CQ18"/>
<keyword evidence="7" id="KW-1185">Reference proteome</keyword>
<keyword evidence="2" id="KW-0805">Transcription regulation</keyword>
<dbReference type="KEGG" id="tes:BW730_12120"/>
<evidence type="ECO:0000313" key="7">
    <source>
        <dbReference type="Proteomes" id="UP000188145"/>
    </source>
</evidence>
<dbReference type="SUPFAM" id="SSF100950">
    <property type="entry name" value="NagB/RpiA/CoA transferase-like"/>
    <property type="match status" value="1"/>
</dbReference>
<keyword evidence="3 6" id="KW-0238">DNA-binding</keyword>
<evidence type="ECO:0000259" key="5">
    <source>
        <dbReference type="Pfam" id="PF04198"/>
    </source>
</evidence>
<evidence type="ECO:0000313" key="6">
    <source>
        <dbReference type="EMBL" id="AQP48130.1"/>
    </source>
</evidence>
<dbReference type="OrthoDB" id="186585at2"/>
<dbReference type="STRING" id="1332264.BW730_12120"/>
<dbReference type="GO" id="GO:0030246">
    <property type="term" value="F:carbohydrate binding"/>
    <property type="evidence" value="ECO:0007669"/>
    <property type="project" value="InterPro"/>
</dbReference>
<gene>
    <name evidence="6" type="ORF">BW730_12120</name>
</gene>
<organism evidence="6 7">
    <name type="scientific">Tessaracoccus aquimaris</name>
    <dbReference type="NCBI Taxonomy" id="1332264"/>
    <lineage>
        <taxon>Bacteria</taxon>
        <taxon>Bacillati</taxon>
        <taxon>Actinomycetota</taxon>
        <taxon>Actinomycetes</taxon>
        <taxon>Propionibacteriales</taxon>
        <taxon>Propionibacteriaceae</taxon>
        <taxon>Tessaracoccus</taxon>
    </lineage>
</organism>